<dbReference type="AlphaFoldDB" id="A0A1G9TBH8"/>
<dbReference type="EMBL" id="FNHZ01000001">
    <property type="protein sequence ID" value="SDM45053.1"/>
    <property type="molecule type" value="Genomic_DNA"/>
</dbReference>
<dbReference type="Gene3D" id="1.10.8.610">
    <property type="entry name" value="SirC, precorrin-2 dehydrogenase, C-terminal helical domain-like"/>
    <property type="match status" value="1"/>
</dbReference>
<feature type="domain" description="Siroheme synthase central" evidence="7">
    <location>
        <begin position="117"/>
        <end position="143"/>
    </location>
</feature>
<evidence type="ECO:0000256" key="4">
    <source>
        <dbReference type="ARBA" id="ARBA00023027"/>
    </source>
</evidence>
<accession>A0A1G9TBH8</accession>
<dbReference type="InterPro" id="IPR028161">
    <property type="entry name" value="Met8-like"/>
</dbReference>
<reference evidence="9" key="1">
    <citation type="submission" date="2016-10" db="EMBL/GenBank/DDBJ databases">
        <authorList>
            <person name="Varghese N."/>
            <person name="Submissions S."/>
        </authorList>
    </citation>
    <scope>NUCLEOTIDE SEQUENCE [LARGE SCALE GENOMIC DNA]</scope>
    <source>
        <strain evidence="9">M83</strain>
    </source>
</reference>
<dbReference type="SUPFAM" id="SSF75615">
    <property type="entry name" value="Siroheme synthase middle domains-like"/>
    <property type="match status" value="1"/>
</dbReference>
<evidence type="ECO:0000259" key="7">
    <source>
        <dbReference type="Pfam" id="PF14824"/>
    </source>
</evidence>
<protein>
    <recommendedName>
        <fullName evidence="2">precorrin-2 dehydrogenase</fullName>
        <ecNumber evidence="2">1.3.1.76</ecNumber>
    </recommendedName>
</protein>
<dbReference type="GO" id="GO:0019354">
    <property type="term" value="P:siroheme biosynthetic process"/>
    <property type="evidence" value="ECO:0007669"/>
    <property type="project" value="UniProtKB-UniPathway"/>
</dbReference>
<gene>
    <name evidence="8" type="ORF">SAMN05216544_0291</name>
</gene>
<dbReference type="Proteomes" id="UP000187651">
    <property type="component" value="Unassembled WGS sequence"/>
</dbReference>
<evidence type="ECO:0000256" key="1">
    <source>
        <dbReference type="ARBA" id="ARBA00005010"/>
    </source>
</evidence>
<dbReference type="GO" id="GO:0004325">
    <property type="term" value="F:ferrochelatase activity"/>
    <property type="evidence" value="ECO:0007669"/>
    <property type="project" value="InterPro"/>
</dbReference>
<dbReference type="GO" id="GO:0043115">
    <property type="term" value="F:precorrin-2 dehydrogenase activity"/>
    <property type="evidence" value="ECO:0007669"/>
    <property type="project" value="UniProtKB-EC"/>
</dbReference>
<keyword evidence="8" id="KW-0808">Transferase</keyword>
<comment type="pathway">
    <text evidence="1">Porphyrin-containing compound metabolism; siroheme biosynthesis; sirohydrochlorin from precorrin-2: step 1/1.</text>
</comment>
<dbReference type="Gene3D" id="3.40.50.720">
    <property type="entry name" value="NAD(P)-binding Rossmann-like Domain"/>
    <property type="match status" value="1"/>
</dbReference>
<evidence type="ECO:0000313" key="9">
    <source>
        <dbReference type="Proteomes" id="UP000187651"/>
    </source>
</evidence>
<dbReference type="OrthoDB" id="9815856at2"/>
<dbReference type="RefSeq" id="WP_074520585.1">
    <property type="nucleotide sequence ID" value="NZ_FNHZ01000001.1"/>
</dbReference>
<dbReference type="Pfam" id="PF14824">
    <property type="entry name" value="Sirohm_synth_M"/>
    <property type="match status" value="1"/>
</dbReference>
<comment type="catalytic activity">
    <reaction evidence="6">
        <text>precorrin-2 + NAD(+) = sirohydrochlorin + NADH + 2 H(+)</text>
        <dbReference type="Rhea" id="RHEA:15613"/>
        <dbReference type="ChEBI" id="CHEBI:15378"/>
        <dbReference type="ChEBI" id="CHEBI:57540"/>
        <dbReference type="ChEBI" id="CHEBI:57945"/>
        <dbReference type="ChEBI" id="CHEBI:58351"/>
        <dbReference type="ChEBI" id="CHEBI:58827"/>
        <dbReference type="EC" id="1.3.1.76"/>
    </reaction>
</comment>
<name>A0A1G9TBH8_9FIRM</name>
<dbReference type="UniPathway" id="UPA00262">
    <property type="reaction ID" value="UER00222"/>
</dbReference>
<evidence type="ECO:0000256" key="6">
    <source>
        <dbReference type="ARBA" id="ARBA00047561"/>
    </source>
</evidence>
<dbReference type="InterPro" id="IPR006367">
    <property type="entry name" value="Sirohaem_synthase_N"/>
</dbReference>
<sequence>MAYFPFFVDVTNLQGLVIGGGNIALEKVERLLAFDAKLTVIADKICEEIKEYGDRIQLVEEKYYSDILKNADYVVAATDNTELNELIYKDAKKLNLLVNVVDVPDLCDFIFPSVMKRGKLVVGVSTSGAGPQVAIRLRKEIEETIPSDIEETLDILAKARIEAKETIKDPAKRRKYLIDLANSLLDKDK</sequence>
<dbReference type="InterPro" id="IPR028281">
    <property type="entry name" value="Sirohaem_synthase_central"/>
</dbReference>
<keyword evidence="8" id="KW-0489">Methyltransferase</keyword>
<proteinExistence type="predicted"/>
<evidence type="ECO:0000256" key="2">
    <source>
        <dbReference type="ARBA" id="ARBA00012400"/>
    </source>
</evidence>
<dbReference type="Pfam" id="PF13241">
    <property type="entry name" value="NAD_binding_7"/>
    <property type="match status" value="1"/>
</dbReference>
<keyword evidence="9" id="KW-1185">Reference proteome</keyword>
<organism evidence="8 9">
    <name type="scientific">Lachnospira pectinoschiza</name>
    <dbReference type="NCBI Taxonomy" id="28052"/>
    <lineage>
        <taxon>Bacteria</taxon>
        <taxon>Bacillati</taxon>
        <taxon>Bacillota</taxon>
        <taxon>Clostridia</taxon>
        <taxon>Lachnospirales</taxon>
        <taxon>Lachnospiraceae</taxon>
        <taxon>Lachnospira</taxon>
    </lineage>
</organism>
<dbReference type="NCBIfam" id="TIGR01470">
    <property type="entry name" value="cysG_Nterm"/>
    <property type="match status" value="1"/>
</dbReference>
<dbReference type="InterPro" id="IPR042518">
    <property type="entry name" value="SirC_C"/>
</dbReference>
<keyword evidence="5" id="KW-0627">Porphyrin biosynthesis</keyword>
<dbReference type="PANTHER" id="PTHR35330:SF1">
    <property type="entry name" value="SIROHEME BIOSYNTHESIS PROTEIN MET8"/>
    <property type="match status" value="1"/>
</dbReference>
<dbReference type="GO" id="GO:0008168">
    <property type="term" value="F:methyltransferase activity"/>
    <property type="evidence" value="ECO:0007669"/>
    <property type="project" value="UniProtKB-KW"/>
</dbReference>
<evidence type="ECO:0000256" key="3">
    <source>
        <dbReference type="ARBA" id="ARBA00023002"/>
    </source>
</evidence>
<dbReference type="SUPFAM" id="SSF51735">
    <property type="entry name" value="NAD(P)-binding Rossmann-fold domains"/>
    <property type="match status" value="1"/>
</dbReference>
<keyword evidence="4" id="KW-0520">NAD</keyword>
<keyword evidence="3" id="KW-0560">Oxidoreductase</keyword>
<dbReference type="PANTHER" id="PTHR35330">
    <property type="entry name" value="SIROHEME BIOSYNTHESIS PROTEIN MET8"/>
    <property type="match status" value="1"/>
</dbReference>
<dbReference type="InterPro" id="IPR036291">
    <property type="entry name" value="NAD(P)-bd_dom_sf"/>
</dbReference>
<dbReference type="GO" id="GO:0032259">
    <property type="term" value="P:methylation"/>
    <property type="evidence" value="ECO:0007669"/>
    <property type="project" value="UniProtKB-KW"/>
</dbReference>
<evidence type="ECO:0000256" key="5">
    <source>
        <dbReference type="ARBA" id="ARBA00023244"/>
    </source>
</evidence>
<dbReference type="EC" id="1.3.1.76" evidence="2"/>
<evidence type="ECO:0000313" key="8">
    <source>
        <dbReference type="EMBL" id="SDM45053.1"/>
    </source>
</evidence>